<accession>A0A5N5XGW6</accession>
<evidence type="ECO:0000256" key="8">
    <source>
        <dbReference type="ARBA" id="ARBA00022989"/>
    </source>
</evidence>
<dbReference type="PANTHER" id="PTHR32361:SF27">
    <property type="entry name" value="FAD-BINDING FR-TYPE DOMAIN-CONTAINING PROTEIN-RELATED"/>
    <property type="match status" value="1"/>
</dbReference>
<feature type="transmembrane region" description="Helical" evidence="14">
    <location>
        <begin position="110"/>
        <end position="131"/>
    </location>
</feature>
<reference evidence="16 17" key="1">
    <citation type="submission" date="2019-04" db="EMBL/GenBank/DDBJ databases">
        <title>Friends and foes A comparative genomics study of 23 Aspergillus species from section Flavi.</title>
        <authorList>
            <consortium name="DOE Joint Genome Institute"/>
            <person name="Kjaerbolling I."/>
            <person name="Vesth T."/>
            <person name="Frisvad J.C."/>
            <person name="Nybo J.L."/>
            <person name="Theobald S."/>
            <person name="Kildgaard S."/>
            <person name="Isbrandt T."/>
            <person name="Kuo A."/>
            <person name="Sato A."/>
            <person name="Lyhne E.K."/>
            <person name="Kogle M.E."/>
            <person name="Wiebenga A."/>
            <person name="Kun R.S."/>
            <person name="Lubbers R.J."/>
            <person name="Makela M.R."/>
            <person name="Barry K."/>
            <person name="Chovatia M."/>
            <person name="Clum A."/>
            <person name="Daum C."/>
            <person name="Haridas S."/>
            <person name="He G."/>
            <person name="LaButti K."/>
            <person name="Lipzen A."/>
            <person name="Mondo S."/>
            <person name="Riley R."/>
            <person name="Salamov A."/>
            <person name="Simmons B.A."/>
            <person name="Magnuson J.K."/>
            <person name="Henrissat B."/>
            <person name="Mortensen U.H."/>
            <person name="Larsen T.O."/>
            <person name="Devries R.P."/>
            <person name="Grigoriev I.V."/>
            <person name="Machida M."/>
            <person name="Baker S.E."/>
            <person name="Andersen M.R."/>
        </authorList>
    </citation>
    <scope>NUCLEOTIDE SEQUENCE [LARGE SCALE GENOMIC DNA]</scope>
    <source>
        <strain evidence="16 17">CBS 151.66</strain>
    </source>
</reference>
<dbReference type="CDD" id="cd06186">
    <property type="entry name" value="NOX_Duox_like_FAD_NADP"/>
    <property type="match status" value="1"/>
</dbReference>
<keyword evidence="10" id="KW-0406">Ion transport</keyword>
<sequence length="604" mass="68550">MGVDQLTPGQQRTRHDHPPMNPALAAPLYVMGGALVILFLGRTIITLRQHRRLREILREDNQERYAQSNPLMATLNKHVFYAPLLSVRHSREFRLLDRIHMGIVPLRLEAALLLGYFALNIAFFFAVVDWWHDYDETLFQIKYAAGHLCVMNMPALVLSAARNNPLIPLLGLQFDTFNLMHRWIGRLMILEAIIHMACVVAGQAKEMSMSRVTHLLWNTPFFIEGFISLTAFMVILFQSTSPLRHSFYEVFLHLHILLAITAMAGLWYHLRGLALQRVLLATVILWGLDRVGRLWSIIWRNVGKQRTLATVELLPGDVARVDVSMARSWTFKAGQYMYLYIPSLGLWTSHPFSVAWTSTDRMNFNEERNSNDSLSILLGGPQRTIMSFLIKRRNGFTQKLLEKVTKSMEGRFAATALVEGPFGGLHSLSSYGTVLLIAGGIGITHPMSYLHEFINRLKSIAVRKVTLVWVIRSIDHLEWIKPWMTSLLDHPAIQVPNEHKRHTYLQFPEFSLSVQIYLTSHECTDEYTLDESPWTNSAPPSVPISVASGKPSFDQILESEKAQQVGAMAVSVCGPGGMGDDVRKSVREKQGTQTVDLYEASFCW</sequence>
<feature type="transmembrane region" description="Helical" evidence="14">
    <location>
        <begin position="183"/>
        <end position="204"/>
    </location>
</feature>
<dbReference type="GO" id="GO:0015677">
    <property type="term" value="P:copper ion import"/>
    <property type="evidence" value="ECO:0007669"/>
    <property type="project" value="TreeGrafter"/>
</dbReference>
<keyword evidence="7" id="KW-0249">Electron transport</keyword>
<keyword evidence="5" id="KW-1003">Cell membrane</keyword>
<comment type="catalytic activity">
    <reaction evidence="12">
        <text>2 a Fe(II)-siderophore + NADP(+) + H(+) = 2 a Fe(III)-siderophore + NADPH</text>
        <dbReference type="Rhea" id="RHEA:28795"/>
        <dbReference type="Rhea" id="RHEA-COMP:11342"/>
        <dbReference type="Rhea" id="RHEA-COMP:11344"/>
        <dbReference type="ChEBI" id="CHEBI:15378"/>
        <dbReference type="ChEBI" id="CHEBI:29033"/>
        <dbReference type="ChEBI" id="CHEBI:29034"/>
        <dbReference type="ChEBI" id="CHEBI:57783"/>
        <dbReference type="ChEBI" id="CHEBI:58349"/>
        <dbReference type="EC" id="1.16.1.9"/>
    </reaction>
</comment>
<dbReference type="Proteomes" id="UP000326565">
    <property type="component" value="Unassembled WGS sequence"/>
</dbReference>
<dbReference type="Pfam" id="PF01794">
    <property type="entry name" value="Ferric_reduct"/>
    <property type="match status" value="1"/>
</dbReference>
<evidence type="ECO:0000256" key="4">
    <source>
        <dbReference type="ARBA" id="ARBA00022448"/>
    </source>
</evidence>
<organism evidence="16 17">
    <name type="scientific">Aspergillus leporis</name>
    <dbReference type="NCBI Taxonomy" id="41062"/>
    <lineage>
        <taxon>Eukaryota</taxon>
        <taxon>Fungi</taxon>
        <taxon>Dikarya</taxon>
        <taxon>Ascomycota</taxon>
        <taxon>Pezizomycotina</taxon>
        <taxon>Eurotiomycetes</taxon>
        <taxon>Eurotiomycetidae</taxon>
        <taxon>Eurotiales</taxon>
        <taxon>Aspergillaceae</taxon>
        <taxon>Aspergillus</taxon>
        <taxon>Aspergillus subgen. Circumdati</taxon>
    </lineage>
</organism>
<dbReference type="InterPro" id="IPR039261">
    <property type="entry name" value="FNR_nucleotide-bd"/>
</dbReference>
<dbReference type="InterPro" id="IPR017938">
    <property type="entry name" value="Riboflavin_synthase-like_b-brl"/>
</dbReference>
<name>A0A5N5XGW6_9EURO</name>
<dbReference type="OrthoDB" id="4494341at2759"/>
<feature type="domain" description="FAD-binding FR-type" evidence="15">
    <location>
        <begin position="301"/>
        <end position="428"/>
    </location>
</feature>
<evidence type="ECO:0000256" key="12">
    <source>
        <dbReference type="ARBA" id="ARBA00048483"/>
    </source>
</evidence>
<dbReference type="Pfam" id="PF08022">
    <property type="entry name" value="FAD_binding_8"/>
    <property type="match status" value="1"/>
</dbReference>
<evidence type="ECO:0000313" key="16">
    <source>
        <dbReference type="EMBL" id="KAB8079387.1"/>
    </source>
</evidence>
<evidence type="ECO:0000256" key="3">
    <source>
        <dbReference type="ARBA" id="ARBA00012668"/>
    </source>
</evidence>
<dbReference type="EC" id="1.16.1.9" evidence="3"/>
<evidence type="ECO:0000259" key="15">
    <source>
        <dbReference type="PROSITE" id="PS51384"/>
    </source>
</evidence>
<dbReference type="EMBL" id="ML732150">
    <property type="protein sequence ID" value="KAB8079387.1"/>
    <property type="molecule type" value="Genomic_DNA"/>
</dbReference>
<protein>
    <recommendedName>
        <fullName evidence="3">ferric-chelate reductase (NADPH)</fullName>
        <ecNumber evidence="3">1.16.1.9</ecNumber>
    </recommendedName>
</protein>
<comment type="similarity">
    <text evidence="2">Belongs to the ferric reductase (FRE) family.</text>
</comment>
<evidence type="ECO:0000256" key="14">
    <source>
        <dbReference type="SAM" id="Phobius"/>
    </source>
</evidence>
<feature type="region of interest" description="Disordered" evidence="13">
    <location>
        <begin position="1"/>
        <end position="20"/>
    </location>
</feature>
<evidence type="ECO:0000256" key="7">
    <source>
        <dbReference type="ARBA" id="ARBA00022982"/>
    </source>
</evidence>
<evidence type="ECO:0000256" key="11">
    <source>
        <dbReference type="ARBA" id="ARBA00023136"/>
    </source>
</evidence>
<keyword evidence="9" id="KW-0560">Oxidoreductase</keyword>
<dbReference type="SFLD" id="SFLDS00052">
    <property type="entry name" value="Ferric_Reductase_Domain"/>
    <property type="match status" value="1"/>
</dbReference>
<dbReference type="InterPro" id="IPR013112">
    <property type="entry name" value="FAD-bd_8"/>
</dbReference>
<dbReference type="InterPro" id="IPR013121">
    <property type="entry name" value="Fe_red_NAD-bd_6"/>
</dbReference>
<dbReference type="Pfam" id="PF08030">
    <property type="entry name" value="NAD_binding_6"/>
    <property type="match status" value="1"/>
</dbReference>
<keyword evidence="4" id="KW-0813">Transport</keyword>
<comment type="subcellular location">
    <subcellularLocation>
        <location evidence="1">Cell membrane</location>
        <topology evidence="1">Multi-pass membrane protein</topology>
    </subcellularLocation>
</comment>
<evidence type="ECO:0000256" key="1">
    <source>
        <dbReference type="ARBA" id="ARBA00004651"/>
    </source>
</evidence>
<feature type="transmembrane region" description="Helical" evidence="14">
    <location>
        <begin position="24"/>
        <end position="45"/>
    </location>
</feature>
<keyword evidence="6 14" id="KW-0812">Transmembrane</keyword>
<dbReference type="SUPFAM" id="SSF63380">
    <property type="entry name" value="Riboflavin synthase domain-like"/>
    <property type="match status" value="1"/>
</dbReference>
<dbReference type="PROSITE" id="PS51384">
    <property type="entry name" value="FAD_FR"/>
    <property type="match status" value="1"/>
</dbReference>
<keyword evidence="17" id="KW-1185">Reference proteome</keyword>
<dbReference type="SFLD" id="SFLDG01168">
    <property type="entry name" value="Ferric_reductase_subgroup_(FRE"/>
    <property type="match status" value="1"/>
</dbReference>
<dbReference type="Gene3D" id="3.40.50.80">
    <property type="entry name" value="Nucleotide-binding domain of ferredoxin-NADP reductase (FNR) module"/>
    <property type="match status" value="1"/>
</dbReference>
<feature type="transmembrane region" description="Helical" evidence="14">
    <location>
        <begin position="216"/>
        <end position="238"/>
    </location>
</feature>
<evidence type="ECO:0000313" key="17">
    <source>
        <dbReference type="Proteomes" id="UP000326565"/>
    </source>
</evidence>
<dbReference type="InterPro" id="IPR017927">
    <property type="entry name" value="FAD-bd_FR_type"/>
</dbReference>
<feature type="transmembrane region" description="Helical" evidence="14">
    <location>
        <begin position="250"/>
        <end position="268"/>
    </location>
</feature>
<dbReference type="GO" id="GO:0006826">
    <property type="term" value="P:iron ion transport"/>
    <property type="evidence" value="ECO:0007669"/>
    <property type="project" value="UniProtKB-ARBA"/>
</dbReference>
<dbReference type="GO" id="GO:0052851">
    <property type="term" value="F:ferric-chelate reductase (NADPH) activity"/>
    <property type="evidence" value="ECO:0007669"/>
    <property type="project" value="UniProtKB-EC"/>
</dbReference>
<keyword evidence="11 14" id="KW-0472">Membrane</keyword>
<proteinExistence type="inferred from homology"/>
<dbReference type="SUPFAM" id="SSF52343">
    <property type="entry name" value="Ferredoxin reductase-like, C-terminal NADP-linked domain"/>
    <property type="match status" value="1"/>
</dbReference>
<evidence type="ECO:0000256" key="2">
    <source>
        <dbReference type="ARBA" id="ARBA00006278"/>
    </source>
</evidence>
<gene>
    <name evidence="16" type="ORF">BDV29DRAFT_52993</name>
</gene>
<dbReference type="InterPro" id="IPR051410">
    <property type="entry name" value="Ferric/Cupric_Reductase"/>
</dbReference>
<dbReference type="GO" id="GO:0005886">
    <property type="term" value="C:plasma membrane"/>
    <property type="evidence" value="ECO:0007669"/>
    <property type="project" value="UniProtKB-SubCell"/>
</dbReference>
<evidence type="ECO:0000256" key="9">
    <source>
        <dbReference type="ARBA" id="ARBA00023002"/>
    </source>
</evidence>
<dbReference type="AlphaFoldDB" id="A0A5N5XGW6"/>
<evidence type="ECO:0000256" key="6">
    <source>
        <dbReference type="ARBA" id="ARBA00022692"/>
    </source>
</evidence>
<dbReference type="PANTHER" id="PTHR32361">
    <property type="entry name" value="FERRIC/CUPRIC REDUCTASE TRANSMEMBRANE COMPONENT"/>
    <property type="match status" value="1"/>
</dbReference>
<evidence type="ECO:0000256" key="13">
    <source>
        <dbReference type="SAM" id="MobiDB-lite"/>
    </source>
</evidence>
<dbReference type="InterPro" id="IPR013130">
    <property type="entry name" value="Fe3_Rdtase_TM_dom"/>
</dbReference>
<evidence type="ECO:0000256" key="10">
    <source>
        <dbReference type="ARBA" id="ARBA00023065"/>
    </source>
</evidence>
<evidence type="ECO:0000256" key="5">
    <source>
        <dbReference type="ARBA" id="ARBA00022475"/>
    </source>
</evidence>
<keyword evidence="8 14" id="KW-1133">Transmembrane helix</keyword>
<dbReference type="GO" id="GO:0006879">
    <property type="term" value="P:intracellular iron ion homeostasis"/>
    <property type="evidence" value="ECO:0007669"/>
    <property type="project" value="TreeGrafter"/>
</dbReference>